<dbReference type="InterPro" id="IPR013024">
    <property type="entry name" value="GGCT-like"/>
</dbReference>
<evidence type="ECO:0000256" key="3">
    <source>
        <dbReference type="SAM" id="MobiDB-lite"/>
    </source>
</evidence>
<keyword evidence="1 5" id="KW-0808">Transferase</keyword>
<evidence type="ECO:0000256" key="1">
    <source>
        <dbReference type="ARBA" id="ARBA00022679"/>
    </source>
</evidence>
<feature type="region of interest" description="Disordered" evidence="3">
    <location>
        <begin position="1"/>
        <end position="35"/>
    </location>
</feature>
<dbReference type="EMBL" id="SMKI01000001">
    <property type="protein sequence ID" value="TDC80490.1"/>
    <property type="molecule type" value="Genomic_DNA"/>
</dbReference>
<dbReference type="InterPro" id="IPR045038">
    <property type="entry name" value="AIG2-like"/>
</dbReference>
<dbReference type="AlphaFoldDB" id="A0A4R4TR64"/>
<keyword evidence="6" id="KW-1185">Reference proteome</keyword>
<reference evidence="5 6" key="1">
    <citation type="submission" date="2019-03" db="EMBL/GenBank/DDBJ databases">
        <title>Draft genome sequences of novel Actinobacteria.</title>
        <authorList>
            <person name="Sahin N."/>
            <person name="Ay H."/>
            <person name="Saygin H."/>
        </authorList>
    </citation>
    <scope>NUCLEOTIDE SEQUENCE [LARGE SCALE GENOMIC DNA]</scope>
    <source>
        <strain evidence="5 6">DSM 41900</strain>
    </source>
</reference>
<dbReference type="Pfam" id="PF06094">
    <property type="entry name" value="GGACT"/>
    <property type="match status" value="1"/>
</dbReference>
<accession>A0A4R4TR64</accession>
<dbReference type="PANTHER" id="PTHR31544">
    <property type="entry name" value="AIG2-LIKE PROTEIN D"/>
    <property type="match status" value="1"/>
</dbReference>
<dbReference type="GO" id="GO:0016740">
    <property type="term" value="F:transferase activity"/>
    <property type="evidence" value="ECO:0007669"/>
    <property type="project" value="UniProtKB-KW"/>
</dbReference>
<evidence type="ECO:0000259" key="4">
    <source>
        <dbReference type="Pfam" id="PF06094"/>
    </source>
</evidence>
<dbReference type="PANTHER" id="PTHR31544:SF2">
    <property type="entry name" value="AIG2-LIKE PROTEIN D"/>
    <property type="match status" value="1"/>
</dbReference>
<proteinExistence type="predicted"/>
<dbReference type="Gene3D" id="3.10.490.10">
    <property type="entry name" value="Gamma-glutamyl cyclotransferase-like"/>
    <property type="match status" value="1"/>
</dbReference>
<dbReference type="OrthoDB" id="4227186at2"/>
<dbReference type="Proteomes" id="UP000295345">
    <property type="component" value="Unassembled WGS sequence"/>
</dbReference>
<dbReference type="SUPFAM" id="SSF110857">
    <property type="entry name" value="Gamma-glutamyl cyclotransferase-like"/>
    <property type="match status" value="1"/>
</dbReference>
<gene>
    <name evidence="5" type="ORF">E1283_00035</name>
</gene>
<name>A0A4R4TR64_9ACTN</name>
<dbReference type="CDD" id="cd06661">
    <property type="entry name" value="GGCT_like"/>
    <property type="match status" value="1"/>
</dbReference>
<feature type="domain" description="Gamma-glutamylcyclotransferase AIG2-like" evidence="4">
    <location>
        <begin position="49"/>
        <end position="143"/>
    </location>
</feature>
<evidence type="ECO:0000313" key="5">
    <source>
        <dbReference type="EMBL" id="TDC80490.1"/>
    </source>
</evidence>
<protein>
    <recommendedName>
        <fullName evidence="2">Putative gamma-glutamylcyclotransferase</fullName>
    </recommendedName>
</protein>
<comment type="caution">
    <text evidence="5">The sequence shown here is derived from an EMBL/GenBank/DDBJ whole genome shotgun (WGS) entry which is preliminary data.</text>
</comment>
<evidence type="ECO:0000313" key="6">
    <source>
        <dbReference type="Proteomes" id="UP000295345"/>
    </source>
</evidence>
<feature type="compositionally biased region" description="Polar residues" evidence="3">
    <location>
        <begin position="21"/>
        <end position="30"/>
    </location>
</feature>
<dbReference type="InterPro" id="IPR036568">
    <property type="entry name" value="GGCT-like_sf"/>
</dbReference>
<organism evidence="5 6">
    <name type="scientific">Streptomyces hainanensis</name>
    <dbReference type="NCBI Taxonomy" id="402648"/>
    <lineage>
        <taxon>Bacteria</taxon>
        <taxon>Bacillati</taxon>
        <taxon>Actinomycetota</taxon>
        <taxon>Actinomycetes</taxon>
        <taxon>Kitasatosporales</taxon>
        <taxon>Streptomycetaceae</taxon>
        <taxon>Streptomyces</taxon>
    </lineage>
</organism>
<dbReference type="InterPro" id="IPR009288">
    <property type="entry name" value="AIG2-like_dom"/>
</dbReference>
<sequence length="170" mass="18411">MRPNAPVPAGQHASSRRSELVPNQPSQADATPSGRYDRVRALGEVPTELFVYGTLRCAPVLRGLIGRTPRGVPDSAPGWRAANLAGRVYPGLVPGPGAAAGAVLSDLTPAEWRVLDDFEGQPYELSPVTLASGSHAMAYLWTIDADVLPTDWNLQHFEQHDLAAYTRRFR</sequence>
<evidence type="ECO:0000256" key="2">
    <source>
        <dbReference type="ARBA" id="ARBA00030602"/>
    </source>
</evidence>